<proteinExistence type="predicted"/>
<name>A0A6I8M4F0_9FUSO</name>
<protein>
    <submittedName>
        <fullName evidence="1">Uncharacterized protein</fullName>
    </submittedName>
</protein>
<sequence>MKKLIILSVLTTCLSCTNTQKLDNLITARINNDKSFILNFDKTTNYKIKKIDELFLDVLKTDKQLIPKYCNYLVITGVKNAEFDLAKNDIRLSILANSTVNPNFYIYIDNKQEAFDKITNLLKNEKNVITYSNESELIQNIYEKKNNNDKLNYRRILLLTSSTNMRIYYSKLINVLEDNKQDMIIDNFAYLYNTTREEYEHPSKEEIKNSYSQIKNN</sequence>
<keyword evidence="2" id="KW-1185">Reference proteome</keyword>
<evidence type="ECO:0000313" key="2">
    <source>
        <dbReference type="Proteomes" id="UP000419017"/>
    </source>
</evidence>
<dbReference type="AlphaFoldDB" id="A0A6I8M4F0"/>
<dbReference type="EMBL" id="CABWIB010000001">
    <property type="protein sequence ID" value="VWL84774.1"/>
    <property type="molecule type" value="Genomic_DNA"/>
</dbReference>
<gene>
    <name evidence="1" type="ORF">OMES3154_00022</name>
</gene>
<dbReference type="RefSeq" id="WP_156682830.1">
    <property type="nucleotide sequence ID" value="NZ_CABWIB010000001.1"/>
</dbReference>
<evidence type="ECO:0000313" key="1">
    <source>
        <dbReference type="EMBL" id="VWL84774.1"/>
    </source>
</evidence>
<accession>A0A6I8M4F0</accession>
<organism evidence="1 2">
    <name type="scientific">Oceanivirga miroungae</name>
    <dbReference type="NCBI Taxonomy" id="1130046"/>
    <lineage>
        <taxon>Bacteria</taxon>
        <taxon>Fusobacteriati</taxon>
        <taxon>Fusobacteriota</taxon>
        <taxon>Fusobacteriia</taxon>
        <taxon>Fusobacteriales</taxon>
        <taxon>Leptotrichiaceae</taxon>
        <taxon>Oceanivirga</taxon>
    </lineage>
</organism>
<reference evidence="1 2" key="1">
    <citation type="submission" date="2019-10" db="EMBL/GenBank/DDBJ databases">
        <authorList>
            <person name="Blom J."/>
        </authorList>
    </citation>
    <scope>NUCLEOTIDE SEQUENCE [LARGE SCALE GENOMIC DNA]</scope>
    <source>
        <strain evidence="1 2">ES3154-GLU</strain>
    </source>
</reference>
<dbReference type="Proteomes" id="UP000419017">
    <property type="component" value="Unassembled WGS sequence"/>
</dbReference>